<protein>
    <recommendedName>
        <fullName evidence="3">DUF885 domain-containing protein</fullName>
    </recommendedName>
</protein>
<evidence type="ECO:0008006" key="3">
    <source>
        <dbReference type="Google" id="ProtNLM"/>
    </source>
</evidence>
<reference evidence="1 2" key="1">
    <citation type="journal article" date="2016" name="Nat. Commun.">
        <title>Thousands of microbial genomes shed light on interconnected biogeochemical processes in an aquifer system.</title>
        <authorList>
            <person name="Anantharaman K."/>
            <person name="Brown C.T."/>
            <person name="Hug L.A."/>
            <person name="Sharon I."/>
            <person name="Castelle C.J."/>
            <person name="Probst A.J."/>
            <person name="Thomas B.C."/>
            <person name="Singh A."/>
            <person name="Wilkins M.J."/>
            <person name="Karaoz U."/>
            <person name="Brodie E.L."/>
            <person name="Williams K.H."/>
            <person name="Hubbard S.S."/>
            <person name="Banfield J.F."/>
        </authorList>
    </citation>
    <scope>NUCLEOTIDE SEQUENCE [LARGE SCALE GENOMIC DNA]</scope>
</reference>
<dbReference type="AlphaFoldDB" id="A0A1F6AXH6"/>
<organism evidence="1 2">
    <name type="scientific">Candidatus Gottesmanbacteria bacterium RIFCSPLOWO2_01_FULL_49_10</name>
    <dbReference type="NCBI Taxonomy" id="1798396"/>
    <lineage>
        <taxon>Bacteria</taxon>
        <taxon>Candidatus Gottesmaniibacteriota</taxon>
    </lineage>
</organism>
<dbReference type="InterPro" id="IPR010281">
    <property type="entry name" value="DUF885"/>
</dbReference>
<dbReference type="EMBL" id="MFJZ01000056">
    <property type="protein sequence ID" value="OGG29202.1"/>
    <property type="molecule type" value="Genomic_DNA"/>
</dbReference>
<dbReference type="Proteomes" id="UP000176409">
    <property type="component" value="Unassembled WGS sequence"/>
</dbReference>
<evidence type="ECO:0000313" key="2">
    <source>
        <dbReference type="Proteomes" id="UP000176409"/>
    </source>
</evidence>
<accession>A0A1F6AXH6</accession>
<proteinExistence type="predicted"/>
<sequence>MLEWCTEEGLTELEKAETLSLLDAYITTDEHLQRLQGFWDWTFKESDGEGPRTSHVGEAWYEEAVAGITDANLDQMYDSFRKRMIPLRGRVAQSPADRDPRWGRENAHQLLELAGIPARAEDVLSWAQENRIALEGALTSLGHQLVPGTTTWQEAWNRLSVTERSPEELLAWYTEEITRMVDRLQEVGLVPPVPPNGRWELAYATVERTRYFPKGFMTFPGYADKEKMVHVYLPHPASGEDVMRELAFDAGLFASHEVGAHAYQQWLKTKLPEFLTMVNVMYSLGYEGHAFSSEIEAFRAGALPQTSEGLFAMLRGRLQRAARAELALTYHLSRGLEQHREDAPEVIRRFTGMTDAAVLATLVDEYAINAGMSRETAQNDAFRGIENPWWLLCYYLGAGMAESYLQMAEKNGLTRPQAMQRWLERSGGLIPGHIQAYLEGWVDDWRDVPVLLPDPGITLWEEWKGEQRK</sequence>
<dbReference type="Pfam" id="PF05960">
    <property type="entry name" value="DUF885"/>
    <property type="match status" value="1"/>
</dbReference>
<evidence type="ECO:0000313" key="1">
    <source>
        <dbReference type="EMBL" id="OGG29202.1"/>
    </source>
</evidence>
<comment type="caution">
    <text evidence="1">The sequence shown here is derived from an EMBL/GenBank/DDBJ whole genome shotgun (WGS) entry which is preliminary data.</text>
</comment>
<name>A0A1F6AXH6_9BACT</name>
<gene>
    <name evidence="1" type="ORF">A2973_03685</name>
</gene>